<dbReference type="Gene3D" id="3.90.1300.10">
    <property type="entry name" value="Amidase signature (AS) domain"/>
    <property type="match status" value="1"/>
</dbReference>
<dbReference type="Proteomes" id="UP000230750">
    <property type="component" value="Unassembled WGS sequence"/>
</dbReference>
<dbReference type="InterPro" id="IPR000120">
    <property type="entry name" value="Amidase"/>
</dbReference>
<dbReference type="OrthoDB" id="421993at2759"/>
<dbReference type="InterPro" id="IPR023631">
    <property type="entry name" value="Amidase_dom"/>
</dbReference>
<comment type="caution">
    <text evidence="2">The sequence shown here is derived from an EMBL/GenBank/DDBJ whole genome shotgun (WGS) entry which is preliminary data.</text>
</comment>
<evidence type="ECO:0000313" key="3">
    <source>
        <dbReference type="Proteomes" id="UP000230750"/>
    </source>
</evidence>
<feature type="domain" description="Amidase" evidence="1">
    <location>
        <begin position="3"/>
        <end position="92"/>
    </location>
</feature>
<gene>
    <name evidence="2" type="ORF">BSL78_26233</name>
</gene>
<dbReference type="Pfam" id="PF01425">
    <property type="entry name" value="Amidase"/>
    <property type="match status" value="1"/>
</dbReference>
<organism evidence="2 3">
    <name type="scientific">Stichopus japonicus</name>
    <name type="common">Sea cucumber</name>
    <dbReference type="NCBI Taxonomy" id="307972"/>
    <lineage>
        <taxon>Eukaryota</taxon>
        <taxon>Metazoa</taxon>
        <taxon>Echinodermata</taxon>
        <taxon>Eleutherozoa</taxon>
        <taxon>Echinozoa</taxon>
        <taxon>Holothuroidea</taxon>
        <taxon>Aspidochirotacea</taxon>
        <taxon>Aspidochirotida</taxon>
        <taxon>Stichopodidae</taxon>
        <taxon>Apostichopus</taxon>
    </lineage>
</organism>
<dbReference type="STRING" id="307972.A0A2G8JMD1"/>
<protein>
    <submittedName>
        <fullName evidence="2">Putative glutamyl-tRNA(Gln) amidotransferase subunit A, chloroplastic/mitochondrial</fullName>
    </submittedName>
</protein>
<keyword evidence="3" id="KW-1185">Reference proteome</keyword>
<sequence length="161" mass="17037">MQVASGAVDLAIGGDQGGSIRIPAAWCGIVGLKPTFGLVPYTGAMSMDPSLDHLGPMAKTVHDCALLLEVLAGYDNGLDPRQPSILPCHEYSKEGPISIGAPSCSLLCHTMGFEDCLVSEGFSWPNSDTRVNYVVRKAIKTLGRAGAEVEEVSIPMLKYSK</sequence>
<dbReference type="PANTHER" id="PTHR11895">
    <property type="entry name" value="TRANSAMIDASE"/>
    <property type="match status" value="1"/>
</dbReference>
<dbReference type="PANTHER" id="PTHR11895:SF170">
    <property type="entry name" value="AMIDASE"/>
    <property type="match status" value="1"/>
</dbReference>
<evidence type="ECO:0000259" key="1">
    <source>
        <dbReference type="Pfam" id="PF01425"/>
    </source>
</evidence>
<dbReference type="GO" id="GO:0016740">
    <property type="term" value="F:transferase activity"/>
    <property type="evidence" value="ECO:0007669"/>
    <property type="project" value="UniProtKB-KW"/>
</dbReference>
<evidence type="ECO:0000313" key="2">
    <source>
        <dbReference type="EMBL" id="PIK36926.1"/>
    </source>
</evidence>
<dbReference type="SUPFAM" id="SSF75304">
    <property type="entry name" value="Amidase signature (AS) enzymes"/>
    <property type="match status" value="1"/>
</dbReference>
<proteinExistence type="predicted"/>
<dbReference type="EMBL" id="MRZV01001593">
    <property type="protein sequence ID" value="PIK36926.1"/>
    <property type="molecule type" value="Genomic_DNA"/>
</dbReference>
<dbReference type="AlphaFoldDB" id="A0A2G8JMD1"/>
<accession>A0A2G8JMD1</accession>
<dbReference type="InterPro" id="IPR036928">
    <property type="entry name" value="AS_sf"/>
</dbReference>
<name>A0A2G8JMD1_STIJA</name>
<reference evidence="2 3" key="1">
    <citation type="journal article" date="2017" name="PLoS Biol.">
        <title>The sea cucumber genome provides insights into morphological evolution and visceral regeneration.</title>
        <authorList>
            <person name="Zhang X."/>
            <person name="Sun L."/>
            <person name="Yuan J."/>
            <person name="Sun Y."/>
            <person name="Gao Y."/>
            <person name="Zhang L."/>
            <person name="Li S."/>
            <person name="Dai H."/>
            <person name="Hamel J.F."/>
            <person name="Liu C."/>
            <person name="Yu Y."/>
            <person name="Liu S."/>
            <person name="Lin W."/>
            <person name="Guo K."/>
            <person name="Jin S."/>
            <person name="Xu P."/>
            <person name="Storey K.B."/>
            <person name="Huan P."/>
            <person name="Zhang T."/>
            <person name="Zhou Y."/>
            <person name="Zhang J."/>
            <person name="Lin C."/>
            <person name="Li X."/>
            <person name="Xing L."/>
            <person name="Huo D."/>
            <person name="Sun M."/>
            <person name="Wang L."/>
            <person name="Mercier A."/>
            <person name="Li F."/>
            <person name="Yang H."/>
            <person name="Xiang J."/>
        </authorList>
    </citation>
    <scope>NUCLEOTIDE SEQUENCE [LARGE SCALE GENOMIC DNA]</scope>
    <source>
        <strain evidence="2">Shaxun</strain>
        <tissue evidence="2">Muscle</tissue>
    </source>
</reference>
<keyword evidence="2" id="KW-0808">Transferase</keyword>